<comment type="subcellular location">
    <subcellularLocation>
        <location evidence="1 2">Nucleus</location>
    </subcellularLocation>
</comment>
<gene>
    <name evidence="5" type="ORF">RF11_03868</name>
</gene>
<dbReference type="InterPro" id="IPR009057">
    <property type="entry name" value="Homeodomain-like_sf"/>
</dbReference>
<protein>
    <submittedName>
        <fullName evidence="5">Homeobox protein Nkx-2.6</fullName>
    </submittedName>
</protein>
<evidence type="ECO:0000256" key="2">
    <source>
        <dbReference type="RuleBase" id="RU000682"/>
    </source>
</evidence>
<evidence type="ECO:0000256" key="3">
    <source>
        <dbReference type="SAM" id="MobiDB-lite"/>
    </source>
</evidence>
<feature type="compositionally biased region" description="Polar residues" evidence="3">
    <location>
        <begin position="150"/>
        <end position="164"/>
    </location>
</feature>
<feature type="region of interest" description="Disordered" evidence="3">
    <location>
        <begin position="229"/>
        <end position="269"/>
    </location>
</feature>
<evidence type="ECO:0000313" key="5">
    <source>
        <dbReference type="EMBL" id="KII64462.1"/>
    </source>
</evidence>
<dbReference type="InterPro" id="IPR001356">
    <property type="entry name" value="HD"/>
</dbReference>
<proteinExistence type="predicted"/>
<dbReference type="PROSITE" id="PS50071">
    <property type="entry name" value="HOMEOBOX_2"/>
    <property type="match status" value="1"/>
</dbReference>
<keyword evidence="1 2" id="KW-0238">DNA-binding</keyword>
<dbReference type="CDD" id="cd00086">
    <property type="entry name" value="homeodomain"/>
    <property type="match status" value="1"/>
</dbReference>
<organism evidence="5 6">
    <name type="scientific">Thelohanellus kitauei</name>
    <name type="common">Myxosporean</name>
    <dbReference type="NCBI Taxonomy" id="669202"/>
    <lineage>
        <taxon>Eukaryota</taxon>
        <taxon>Metazoa</taxon>
        <taxon>Cnidaria</taxon>
        <taxon>Myxozoa</taxon>
        <taxon>Myxosporea</taxon>
        <taxon>Bivalvulida</taxon>
        <taxon>Platysporina</taxon>
        <taxon>Myxobolidae</taxon>
        <taxon>Thelohanellus</taxon>
    </lineage>
</organism>
<accession>A0A0C2MRU9</accession>
<keyword evidence="1 2" id="KW-0539">Nucleus</keyword>
<dbReference type="EMBL" id="JWZT01004259">
    <property type="protein sequence ID" value="KII64462.1"/>
    <property type="molecule type" value="Genomic_DNA"/>
</dbReference>
<evidence type="ECO:0000259" key="4">
    <source>
        <dbReference type="PROSITE" id="PS50071"/>
    </source>
</evidence>
<keyword evidence="6" id="KW-1185">Reference proteome</keyword>
<keyword evidence="1 2" id="KW-0371">Homeobox</keyword>
<dbReference type="Gene3D" id="1.10.10.60">
    <property type="entry name" value="Homeodomain-like"/>
    <property type="match status" value="1"/>
</dbReference>
<evidence type="ECO:0000256" key="1">
    <source>
        <dbReference type="PROSITE-ProRule" id="PRU00108"/>
    </source>
</evidence>
<sequence length="269" mass="31540">MESRDPKTNPQGKDKEISTSFATPFSKYSYIFADALKFYLNRKERRRTLKRQKNSAQACLQSIPCPKLQYDSSYGNYFRLNPTFLTDERWVEFTTFNYQDPRVAVNESFEDYSSDVIVKGGQKSEINMAEPQHSKSDSVLYDTCSNMPTVGVSGSNESLNPSRSDNTDETDECSPDIYKPPKLVFTFEQYSMLDELFKEKPYIKSYEKTYISSLLGVSEHRIQRWWQNKRRKERRNLSTKAKRCSNHPSRRDEDSDERKSRKSVRSKLH</sequence>
<dbReference type="SUPFAM" id="SSF46689">
    <property type="entry name" value="Homeodomain-like"/>
    <property type="match status" value="1"/>
</dbReference>
<dbReference type="SMART" id="SM00389">
    <property type="entry name" value="HOX"/>
    <property type="match status" value="1"/>
</dbReference>
<dbReference type="AlphaFoldDB" id="A0A0C2MRU9"/>
<dbReference type="Proteomes" id="UP000031668">
    <property type="component" value="Unassembled WGS sequence"/>
</dbReference>
<name>A0A0C2MRU9_THEKT</name>
<feature type="compositionally biased region" description="Basic residues" evidence="3">
    <location>
        <begin position="260"/>
        <end position="269"/>
    </location>
</feature>
<dbReference type="OrthoDB" id="6159439at2759"/>
<feature type="region of interest" description="Disordered" evidence="3">
    <location>
        <begin position="150"/>
        <end position="177"/>
    </location>
</feature>
<feature type="compositionally biased region" description="Basic and acidic residues" evidence="3">
    <location>
        <begin position="249"/>
        <end position="259"/>
    </location>
</feature>
<feature type="DNA-binding region" description="Homeobox" evidence="1">
    <location>
        <begin position="178"/>
        <end position="237"/>
    </location>
</feature>
<dbReference type="GO" id="GO:0005634">
    <property type="term" value="C:nucleus"/>
    <property type="evidence" value="ECO:0007669"/>
    <property type="project" value="UniProtKB-SubCell"/>
</dbReference>
<feature type="domain" description="Homeobox" evidence="4">
    <location>
        <begin position="176"/>
        <end position="236"/>
    </location>
</feature>
<dbReference type="GO" id="GO:0003677">
    <property type="term" value="F:DNA binding"/>
    <property type="evidence" value="ECO:0007669"/>
    <property type="project" value="UniProtKB-UniRule"/>
</dbReference>
<comment type="caution">
    <text evidence="5">The sequence shown here is derived from an EMBL/GenBank/DDBJ whole genome shotgun (WGS) entry which is preliminary data.</text>
</comment>
<dbReference type="Pfam" id="PF00046">
    <property type="entry name" value="Homeodomain"/>
    <property type="match status" value="1"/>
</dbReference>
<evidence type="ECO:0000313" key="6">
    <source>
        <dbReference type="Proteomes" id="UP000031668"/>
    </source>
</evidence>
<reference evidence="5 6" key="1">
    <citation type="journal article" date="2014" name="Genome Biol. Evol.">
        <title>The genome of the myxosporean Thelohanellus kitauei shows adaptations to nutrient acquisition within its fish host.</title>
        <authorList>
            <person name="Yang Y."/>
            <person name="Xiong J."/>
            <person name="Zhou Z."/>
            <person name="Huo F."/>
            <person name="Miao W."/>
            <person name="Ran C."/>
            <person name="Liu Y."/>
            <person name="Zhang J."/>
            <person name="Feng J."/>
            <person name="Wang M."/>
            <person name="Wang M."/>
            <person name="Wang L."/>
            <person name="Yao B."/>
        </authorList>
    </citation>
    <scope>NUCLEOTIDE SEQUENCE [LARGE SCALE GENOMIC DNA]</scope>
    <source>
        <strain evidence="5">Wuqing</strain>
    </source>
</reference>